<dbReference type="EMBL" id="JACHML010000001">
    <property type="protein sequence ID" value="MBB6391341.1"/>
    <property type="molecule type" value="Genomic_DNA"/>
</dbReference>
<dbReference type="RefSeq" id="WP_184750480.1">
    <property type="nucleotide sequence ID" value="NZ_BAAAJR010000004.1"/>
</dbReference>
<feature type="domain" description="GerMN" evidence="2">
    <location>
        <begin position="210"/>
        <end position="299"/>
    </location>
</feature>
<evidence type="ECO:0000313" key="3">
    <source>
        <dbReference type="EMBL" id="MBB6391341.1"/>
    </source>
</evidence>
<name>A0A7X0FPR9_9MICO</name>
<dbReference type="Pfam" id="PF25976">
    <property type="entry name" value="LpqB_N"/>
    <property type="match status" value="1"/>
</dbReference>
<dbReference type="AlphaFoldDB" id="A0A7X0FPR9"/>
<organism evidence="3 4">
    <name type="scientific">Microbacterium thalassium</name>
    <dbReference type="NCBI Taxonomy" id="362649"/>
    <lineage>
        <taxon>Bacteria</taxon>
        <taxon>Bacillati</taxon>
        <taxon>Actinomycetota</taxon>
        <taxon>Actinomycetes</taxon>
        <taxon>Micrococcales</taxon>
        <taxon>Microbacteriaceae</taxon>
        <taxon>Microbacterium</taxon>
    </lineage>
</organism>
<dbReference type="Proteomes" id="UP000537775">
    <property type="component" value="Unassembled WGS sequence"/>
</dbReference>
<dbReference type="SUPFAM" id="SSF63825">
    <property type="entry name" value="YWTD domain"/>
    <property type="match status" value="1"/>
</dbReference>
<sequence length="565" mass="58348">MRARRWVAAVVAGALAVALSACAGLPTSGPVYPGQEAESTSAPADTIFLPERPQTGATPDEIVDGFLLAGSGPTDGWARAREYLAPDFATEWRPDVGVTVVVPGDRVYETDSAETDETTGEATVSVSVVAIAGVDDRGTYAPVDAGTTTLSFTLELQDDGEWRITDAPDGIVLDSDVFPSVYHRYSVFYFDPAWEYLVPDVRWFPATNAPTRITDALVNKPVADWLAEAVVTSFPEGVAARAAVPVESGVAQVELDDSALAIEPGTLDRMLTQLQASLATAGVSRVEMSVAQAPLEAERVETRSTRISGGPLVLTEDGFGALTGEELTPVEGLSDVVPDLDPTAVQVTAERELAVVRAGDGTVHRVGADGSDEVVDRRDRLVDPTIDPSGTVWSVPRSDPAAIIAVTTSGAREVANAFGGVAAVSAIAISRDGTRLAAAVQVGTRRELWIAGVARDAEGSPQALGDPVLLGVIAGPVSGIAWLDDVTVGVVSTAGDAGVVSEQIVGGPVSTTAAPVGVVDIAGGPSTATVRLRTEDGTLLVRRGANWQESATGVLVLATQQGSPG</sequence>
<feature type="signal peptide" evidence="1">
    <location>
        <begin position="1"/>
        <end position="23"/>
    </location>
</feature>
<reference evidence="3 4" key="1">
    <citation type="submission" date="2020-08" db="EMBL/GenBank/DDBJ databases">
        <title>Sequencing the genomes of 1000 actinobacteria strains.</title>
        <authorList>
            <person name="Klenk H.-P."/>
        </authorList>
    </citation>
    <scope>NUCLEOTIDE SEQUENCE [LARGE SCALE GENOMIC DNA]</scope>
    <source>
        <strain evidence="3 4">DSM 12511</strain>
    </source>
</reference>
<evidence type="ECO:0000259" key="2">
    <source>
        <dbReference type="SMART" id="SM00909"/>
    </source>
</evidence>
<keyword evidence="4" id="KW-1185">Reference proteome</keyword>
<dbReference type="PROSITE" id="PS51257">
    <property type="entry name" value="PROKAR_LIPOPROTEIN"/>
    <property type="match status" value="1"/>
</dbReference>
<dbReference type="InterPro" id="IPR019606">
    <property type="entry name" value="GerMN"/>
</dbReference>
<proteinExistence type="predicted"/>
<dbReference type="InterPro" id="IPR059026">
    <property type="entry name" value="LpqB_N"/>
</dbReference>
<feature type="chain" id="PRO_5030903681" description="GerMN domain-containing protein" evidence="1">
    <location>
        <begin position="24"/>
        <end position="565"/>
    </location>
</feature>
<dbReference type="Pfam" id="PF10646">
    <property type="entry name" value="Germane"/>
    <property type="match status" value="1"/>
</dbReference>
<dbReference type="Pfam" id="PF10647">
    <property type="entry name" value="Gmad1"/>
    <property type="match status" value="1"/>
</dbReference>
<accession>A0A7X0FPR9</accession>
<gene>
    <name evidence="3" type="ORF">HD594_001654</name>
</gene>
<comment type="caution">
    <text evidence="3">The sequence shown here is derived from an EMBL/GenBank/DDBJ whole genome shotgun (WGS) entry which is preliminary data.</text>
</comment>
<evidence type="ECO:0000256" key="1">
    <source>
        <dbReference type="SAM" id="SignalP"/>
    </source>
</evidence>
<evidence type="ECO:0000313" key="4">
    <source>
        <dbReference type="Proteomes" id="UP000537775"/>
    </source>
</evidence>
<protein>
    <recommendedName>
        <fullName evidence="2">GerMN domain-containing protein</fullName>
    </recommendedName>
</protein>
<dbReference type="InterPro" id="IPR018910">
    <property type="entry name" value="LpqB_C"/>
</dbReference>
<keyword evidence="1" id="KW-0732">Signal</keyword>
<dbReference type="SMART" id="SM00909">
    <property type="entry name" value="Germane"/>
    <property type="match status" value="1"/>
</dbReference>